<dbReference type="PANTHER" id="PTHR11266:SF80">
    <property type="entry name" value="PEROXISOMAL MEMBRANE PROTEIN 2"/>
    <property type="match status" value="1"/>
</dbReference>
<reference evidence="7 8" key="1">
    <citation type="journal article" date="2013" name="Genome Biol.">
        <title>Genome of Acanthamoeba castellanii highlights extensive lateral gene transfer and early evolution of tyrosine kinase signaling.</title>
        <authorList>
            <person name="Clarke M."/>
            <person name="Lohan A.J."/>
            <person name="Liu B."/>
            <person name="Lagkouvardos I."/>
            <person name="Roy S."/>
            <person name="Zafar N."/>
            <person name="Bertelli C."/>
            <person name="Schilde C."/>
            <person name="Kianianmomeni A."/>
            <person name="Burglin T.R."/>
            <person name="Frech C."/>
            <person name="Turcotte B."/>
            <person name="Kopec K.O."/>
            <person name="Synnott J.M."/>
            <person name="Choo C."/>
            <person name="Paponov I."/>
            <person name="Finkler A."/>
            <person name="Soon Heng Tan C."/>
            <person name="Hutchins A.P."/>
            <person name="Weinmeier T."/>
            <person name="Rattei T."/>
            <person name="Chu J.S."/>
            <person name="Gimenez G."/>
            <person name="Irimia M."/>
            <person name="Rigden D.J."/>
            <person name="Fitzpatrick D.A."/>
            <person name="Lorenzo-Morales J."/>
            <person name="Bateman A."/>
            <person name="Chiu C.H."/>
            <person name="Tang P."/>
            <person name="Hegemann P."/>
            <person name="Fromm H."/>
            <person name="Raoult D."/>
            <person name="Greub G."/>
            <person name="Miranda-Saavedra D."/>
            <person name="Chen N."/>
            <person name="Nash P."/>
            <person name="Ginger M.L."/>
            <person name="Horn M."/>
            <person name="Schaap P."/>
            <person name="Caler L."/>
            <person name="Loftus B."/>
        </authorList>
    </citation>
    <scope>NUCLEOTIDE SEQUENCE [LARGE SCALE GENOMIC DNA]</scope>
    <source>
        <strain evidence="7 8">Neff</strain>
    </source>
</reference>
<dbReference type="GeneID" id="14913304"/>
<dbReference type="OrthoDB" id="10267969at2759"/>
<evidence type="ECO:0000256" key="6">
    <source>
        <dbReference type="RuleBase" id="RU363053"/>
    </source>
</evidence>
<dbReference type="KEGG" id="acan:ACA1_093800"/>
<keyword evidence="5" id="KW-0472">Membrane</keyword>
<evidence type="ECO:0000256" key="4">
    <source>
        <dbReference type="ARBA" id="ARBA00022989"/>
    </source>
</evidence>
<protein>
    <submittedName>
        <fullName evidence="7">PXMP2/4 family protein 3, putative</fullName>
    </submittedName>
</protein>
<keyword evidence="8" id="KW-1185">Reference proteome</keyword>
<dbReference type="EMBL" id="KB008103">
    <property type="protein sequence ID" value="ELR12833.1"/>
    <property type="molecule type" value="Genomic_DNA"/>
</dbReference>
<evidence type="ECO:0000256" key="5">
    <source>
        <dbReference type="ARBA" id="ARBA00023136"/>
    </source>
</evidence>
<dbReference type="PANTHER" id="PTHR11266">
    <property type="entry name" value="PEROXISOMAL MEMBRANE PROTEIN 2, PXMP2 MPV17"/>
    <property type="match status" value="1"/>
</dbReference>
<evidence type="ECO:0000313" key="7">
    <source>
        <dbReference type="EMBL" id="ELR12833.1"/>
    </source>
</evidence>
<evidence type="ECO:0000256" key="2">
    <source>
        <dbReference type="ARBA" id="ARBA00006824"/>
    </source>
</evidence>
<dbReference type="AlphaFoldDB" id="L8GJ99"/>
<comment type="similarity">
    <text evidence="2 6">Belongs to the peroxisomal membrane protein PXMP2/4 family.</text>
</comment>
<keyword evidence="3" id="KW-0812">Transmembrane</keyword>
<dbReference type="InterPro" id="IPR007248">
    <property type="entry name" value="Mpv17_PMP22"/>
</dbReference>
<dbReference type="Pfam" id="PF04117">
    <property type="entry name" value="Mpv17_PMP22"/>
    <property type="match status" value="1"/>
</dbReference>
<gene>
    <name evidence="7" type="ORF">ACA1_093800</name>
</gene>
<proteinExistence type="inferred from homology"/>
<sequence length="221" mass="25525">MSSSPSPSGSTSSALTASVVTSGAIQYFSDFVAQAVFEKTGVKGVDHVRIWKFVAYSVAVTPLYDHWYQFLDSLPITQFVSFLLRTSFPAKRKSEVQKKKDGEEGKEKEPLSTVLIKLGLDQLVLDPVMTLFFYVFMGVLDRKSWREMREDMRKTYWLTQTSAWKMWPLVNFIMFRYVPEHMQILFGNVVSFIWNIYRSLIALDVEWLELLGGCLSTITWR</sequence>
<dbReference type="VEuPathDB" id="AmoebaDB:ACA1_093800"/>
<evidence type="ECO:0000313" key="8">
    <source>
        <dbReference type="Proteomes" id="UP000011083"/>
    </source>
</evidence>
<accession>L8GJ99</accession>
<dbReference type="STRING" id="1257118.L8GJ99"/>
<name>L8GJ99_ACACF</name>
<dbReference type="GO" id="GO:0005778">
    <property type="term" value="C:peroxisomal membrane"/>
    <property type="evidence" value="ECO:0007669"/>
    <property type="project" value="TreeGrafter"/>
</dbReference>
<keyword evidence="4" id="KW-1133">Transmembrane helix</keyword>
<dbReference type="RefSeq" id="XP_004334846.1">
    <property type="nucleotide sequence ID" value="XM_004334798.1"/>
</dbReference>
<dbReference type="Proteomes" id="UP000011083">
    <property type="component" value="Unassembled WGS sequence"/>
</dbReference>
<comment type="subcellular location">
    <subcellularLocation>
        <location evidence="1">Membrane</location>
        <topology evidence="1">Multi-pass membrane protein</topology>
    </subcellularLocation>
</comment>
<organism evidence="7 8">
    <name type="scientific">Acanthamoeba castellanii (strain ATCC 30010 / Neff)</name>
    <dbReference type="NCBI Taxonomy" id="1257118"/>
    <lineage>
        <taxon>Eukaryota</taxon>
        <taxon>Amoebozoa</taxon>
        <taxon>Discosea</taxon>
        <taxon>Longamoebia</taxon>
        <taxon>Centramoebida</taxon>
        <taxon>Acanthamoebidae</taxon>
        <taxon>Acanthamoeba</taxon>
    </lineage>
</organism>
<evidence type="ECO:0000256" key="1">
    <source>
        <dbReference type="ARBA" id="ARBA00004141"/>
    </source>
</evidence>
<evidence type="ECO:0000256" key="3">
    <source>
        <dbReference type="ARBA" id="ARBA00022692"/>
    </source>
</evidence>